<dbReference type="InterPro" id="IPR041698">
    <property type="entry name" value="Methyltransf_25"/>
</dbReference>
<organism evidence="5">
    <name type="scientific">Nonomuraea gerenzanensis</name>
    <dbReference type="NCBI Taxonomy" id="93944"/>
    <lineage>
        <taxon>Bacteria</taxon>
        <taxon>Bacillati</taxon>
        <taxon>Actinomycetota</taxon>
        <taxon>Actinomycetes</taxon>
        <taxon>Streptosporangiales</taxon>
        <taxon>Streptosporangiaceae</taxon>
        <taxon>Nonomuraea</taxon>
    </lineage>
</organism>
<dbReference type="PANTHER" id="PTHR43464:SF19">
    <property type="entry name" value="UBIQUINONE BIOSYNTHESIS O-METHYLTRANSFERASE, MITOCHONDRIAL"/>
    <property type="match status" value="1"/>
</dbReference>
<dbReference type="EMBL" id="LT559118">
    <property type="protein sequence ID" value="SBO97345.1"/>
    <property type="molecule type" value="Genomic_DNA"/>
</dbReference>
<dbReference type="GO" id="GO:0008168">
    <property type="term" value="F:methyltransferase activity"/>
    <property type="evidence" value="ECO:0007669"/>
    <property type="project" value="UniProtKB-KW"/>
</dbReference>
<evidence type="ECO:0000256" key="2">
    <source>
        <dbReference type="ARBA" id="ARBA00022679"/>
    </source>
</evidence>
<sequence>MSGALSILLVMPSRLSPRLAAVVAALPLEPHSRVLEIGCGPGAAARAVAARLGSGHVLAIDRSAAAIAQARAAAAGEIAAGRMSVRQVAGEDFALLPGEEPFDLVFALRVGALDGRHPDAGRRLLRRIASATRPGARLFIDGGDPLRELPIPR</sequence>
<reference evidence="5" key="1">
    <citation type="submission" date="2016-04" db="EMBL/GenBank/DDBJ databases">
        <authorList>
            <person name="Evans L.H."/>
            <person name="Alamgir A."/>
            <person name="Owens N."/>
            <person name="Weber N.D."/>
            <person name="Virtaneva K."/>
            <person name="Barbian K."/>
            <person name="Babar A."/>
            <person name="Rosenke K."/>
        </authorList>
    </citation>
    <scope>NUCLEOTIDE SEQUENCE</scope>
    <source>
        <strain evidence="5">Nono1</strain>
    </source>
</reference>
<dbReference type="PANTHER" id="PTHR43464">
    <property type="entry name" value="METHYLTRANSFERASE"/>
    <property type="match status" value="1"/>
</dbReference>
<accession>A0A1M4EEK2</accession>
<dbReference type="GO" id="GO:0032259">
    <property type="term" value="P:methylation"/>
    <property type="evidence" value="ECO:0007669"/>
    <property type="project" value="UniProtKB-KW"/>
</dbReference>
<dbReference type="Gene3D" id="3.40.50.150">
    <property type="entry name" value="Vaccinia Virus protein VP39"/>
    <property type="match status" value="1"/>
</dbReference>
<feature type="domain" description="Methyltransferase" evidence="4">
    <location>
        <begin position="34"/>
        <end position="135"/>
    </location>
</feature>
<gene>
    <name evidence="5" type="ORF">BN4615_P6861</name>
</gene>
<dbReference type="CDD" id="cd02440">
    <property type="entry name" value="AdoMet_MTases"/>
    <property type="match status" value="1"/>
</dbReference>
<dbReference type="SUPFAM" id="SSF53335">
    <property type="entry name" value="S-adenosyl-L-methionine-dependent methyltransferases"/>
    <property type="match status" value="1"/>
</dbReference>
<keyword evidence="1 5" id="KW-0489">Methyltransferase</keyword>
<dbReference type="AlphaFoldDB" id="A0A1M4EEK2"/>
<name>A0A1M4EEK2_9ACTN</name>
<keyword evidence="3" id="KW-0949">S-adenosyl-L-methionine</keyword>
<evidence type="ECO:0000256" key="1">
    <source>
        <dbReference type="ARBA" id="ARBA00022603"/>
    </source>
</evidence>
<protein>
    <submittedName>
        <fullName evidence="5">Methyltransferase type 12</fullName>
    </submittedName>
</protein>
<evidence type="ECO:0000256" key="3">
    <source>
        <dbReference type="ARBA" id="ARBA00022691"/>
    </source>
</evidence>
<dbReference type="InterPro" id="IPR029063">
    <property type="entry name" value="SAM-dependent_MTases_sf"/>
</dbReference>
<dbReference type="Pfam" id="PF13649">
    <property type="entry name" value="Methyltransf_25"/>
    <property type="match status" value="1"/>
</dbReference>
<proteinExistence type="predicted"/>
<evidence type="ECO:0000313" key="5">
    <source>
        <dbReference type="EMBL" id="SBO97345.1"/>
    </source>
</evidence>
<evidence type="ECO:0000259" key="4">
    <source>
        <dbReference type="Pfam" id="PF13649"/>
    </source>
</evidence>
<keyword evidence="2 5" id="KW-0808">Transferase</keyword>